<dbReference type="EMBL" id="BK015986">
    <property type="protein sequence ID" value="DAF88484.1"/>
    <property type="molecule type" value="Genomic_DNA"/>
</dbReference>
<reference evidence="2" key="1">
    <citation type="journal article" date="2021" name="Proc. Natl. Acad. Sci. U.S.A.">
        <title>A Catalog of Tens of Thousands of Viruses from Human Metagenomes Reveals Hidden Associations with Chronic Diseases.</title>
        <authorList>
            <person name="Tisza M.J."/>
            <person name="Buck C.B."/>
        </authorList>
    </citation>
    <scope>NUCLEOTIDE SEQUENCE</scope>
    <source>
        <strain evidence="2">CtNqM18</strain>
    </source>
</reference>
<sequence>MVIDSAASRILYNLLIYSCFKFFVFVNTLPCFLFIEFVVAF</sequence>
<evidence type="ECO:0000313" key="2">
    <source>
        <dbReference type="EMBL" id="DAF88484.1"/>
    </source>
</evidence>
<evidence type="ECO:0000256" key="1">
    <source>
        <dbReference type="SAM" id="Phobius"/>
    </source>
</evidence>
<organism evidence="2">
    <name type="scientific">Inoviridae sp. ctNqM18</name>
    <dbReference type="NCBI Taxonomy" id="2825780"/>
    <lineage>
        <taxon>Viruses</taxon>
        <taxon>Monodnaviria</taxon>
        <taxon>Loebvirae</taxon>
        <taxon>Hofneiviricota</taxon>
        <taxon>Faserviricetes</taxon>
        <taxon>Tubulavirales</taxon>
        <taxon>Inoviridae</taxon>
    </lineage>
</organism>
<protein>
    <submittedName>
        <fullName evidence="2">Uncharacterized protein</fullName>
    </submittedName>
</protein>
<keyword evidence="1" id="KW-0812">Transmembrane</keyword>
<proteinExistence type="predicted"/>
<accession>A0A8S5U1Z5</accession>
<name>A0A8S5U1Z5_9VIRU</name>
<keyword evidence="1" id="KW-1133">Transmembrane helix</keyword>
<keyword evidence="1" id="KW-0472">Membrane</keyword>
<feature type="transmembrane region" description="Helical" evidence="1">
    <location>
        <begin position="12"/>
        <end position="35"/>
    </location>
</feature>